<dbReference type="InterPro" id="IPR036638">
    <property type="entry name" value="HLH_DNA-bd_sf"/>
</dbReference>
<dbReference type="Proteomes" id="UP000092462">
    <property type="component" value="Unassembled WGS sequence"/>
</dbReference>
<dbReference type="PANTHER" id="PTHR46062:SF1">
    <property type="entry name" value="LP12374P"/>
    <property type="match status" value="1"/>
</dbReference>
<evidence type="ECO:0000256" key="3">
    <source>
        <dbReference type="ARBA" id="ARBA00022692"/>
    </source>
</evidence>
<keyword evidence="10" id="KW-0539">Nucleus</keyword>
<evidence type="ECO:0000256" key="2">
    <source>
        <dbReference type="ARBA" id="ARBA00004477"/>
    </source>
</evidence>
<evidence type="ECO:0000256" key="12">
    <source>
        <dbReference type="SAM" id="MobiDB-lite"/>
    </source>
</evidence>
<keyword evidence="5" id="KW-1133">Transmembrane helix</keyword>
<keyword evidence="4" id="KW-0256">Endoplasmic reticulum</keyword>
<dbReference type="PANTHER" id="PTHR46062">
    <property type="entry name" value="STEROL REGULATORY ELEMENT-BINDING PROTEIN"/>
    <property type="match status" value="1"/>
</dbReference>
<evidence type="ECO:0000256" key="10">
    <source>
        <dbReference type="ARBA" id="ARBA00023242"/>
    </source>
</evidence>
<keyword evidence="9" id="KW-0804">Transcription</keyword>
<organism evidence="13 14">
    <name type="scientific">Phlebotomus papatasi</name>
    <name type="common">Sandfly</name>
    <dbReference type="NCBI Taxonomy" id="29031"/>
    <lineage>
        <taxon>Eukaryota</taxon>
        <taxon>Metazoa</taxon>
        <taxon>Ecdysozoa</taxon>
        <taxon>Arthropoda</taxon>
        <taxon>Hexapoda</taxon>
        <taxon>Insecta</taxon>
        <taxon>Pterygota</taxon>
        <taxon>Neoptera</taxon>
        <taxon>Endopterygota</taxon>
        <taxon>Diptera</taxon>
        <taxon>Nematocera</taxon>
        <taxon>Psychodoidea</taxon>
        <taxon>Psychodidae</taxon>
        <taxon>Phlebotomus</taxon>
        <taxon>Phlebotomus</taxon>
    </lineage>
</organism>
<keyword evidence="11" id="KW-0175">Coiled coil</keyword>
<accession>A0A1B0DB31</accession>
<feature type="compositionally biased region" description="Low complexity" evidence="12">
    <location>
        <begin position="360"/>
        <end position="371"/>
    </location>
</feature>
<keyword evidence="3" id="KW-0812">Transmembrane</keyword>
<dbReference type="GO" id="GO:0005789">
    <property type="term" value="C:endoplasmic reticulum membrane"/>
    <property type="evidence" value="ECO:0007669"/>
    <property type="project" value="UniProtKB-SubCell"/>
</dbReference>
<evidence type="ECO:0000256" key="1">
    <source>
        <dbReference type="ARBA" id="ARBA00004123"/>
    </source>
</evidence>
<keyword evidence="14" id="KW-1185">Reference proteome</keyword>
<dbReference type="Pfam" id="PF00010">
    <property type="entry name" value="HLH"/>
    <property type="match status" value="1"/>
</dbReference>
<feature type="region of interest" description="Disordered" evidence="12">
    <location>
        <begin position="335"/>
        <end position="390"/>
    </location>
</feature>
<evidence type="ECO:0000256" key="5">
    <source>
        <dbReference type="ARBA" id="ARBA00022989"/>
    </source>
</evidence>
<dbReference type="InterPro" id="IPR011598">
    <property type="entry name" value="bHLH_dom"/>
</dbReference>
<reference evidence="13" key="1">
    <citation type="submission" date="2022-08" db="UniProtKB">
        <authorList>
            <consortium name="EnsemblMetazoa"/>
        </authorList>
    </citation>
    <scope>IDENTIFICATION</scope>
    <source>
        <strain evidence="13">Israel</strain>
    </source>
</reference>
<dbReference type="AlphaFoldDB" id="A0A1B0DB31"/>
<evidence type="ECO:0000256" key="6">
    <source>
        <dbReference type="ARBA" id="ARBA00023015"/>
    </source>
</evidence>
<proteinExistence type="predicted"/>
<dbReference type="CDD" id="cd11394">
    <property type="entry name" value="bHLHzip_SREBP"/>
    <property type="match status" value="1"/>
</dbReference>
<dbReference type="EMBL" id="AJVK01000662">
    <property type="status" value="NOT_ANNOTATED_CDS"/>
    <property type="molecule type" value="Genomic_DNA"/>
</dbReference>
<keyword evidence="6" id="KW-0805">Transcription regulation</keyword>
<dbReference type="Gene3D" id="4.10.280.10">
    <property type="entry name" value="Helix-loop-helix DNA-binding domain"/>
    <property type="match status" value="1"/>
</dbReference>
<dbReference type="GO" id="GO:0005634">
    <property type="term" value="C:nucleus"/>
    <property type="evidence" value="ECO:0007669"/>
    <property type="project" value="UniProtKB-SubCell"/>
</dbReference>
<sequence length="1064" mass="118407">MMEDPGDWMNFGKMDMDIDTFRTDGFDFSQICDEDLLQMTDIPNFDNLELPDNEDFGTLSPHSVHSMGSPISSIGEDPKDSPSPAAIVPVPQALSSPPQPSPQPVFNSLAPSDPVLGSSFSPAPAAASTVTTGVNVSPMIVTKVSPVQQMFVTQNSTPQNTLILAKKLVKQQEPKTPKTQVMQQVSQVLTLQSVAVSDKPSVLLQTNPSVVYSTTGTPGTLVQGTLLATGIPVMLDSENKIPISRWSTGKPKEGKRSAHNAIEKKYRRSINDRIEELKTMMVGENAKLNKSAVLRKAVETIRDLRRQNEKLKAENFMLRSAAKDGKSLKGLLLTGQPQKEEYMTRSASLMTPPRSDESSHSMSPSPSEVSGPPSPYDENIKEEPEESEIMRSVKRGMTANSRIMLCMVMFAVLTVNPFRQLLSRTGNSGDLFGDDSVSSRRNILSTDEFYDDSPLSWNSFGGTLLLWLVNVVIAWFCLIKMLVYGDPVLNSKSKVASEFVRCKKSAEVEFKAGNASEAYKEYKECLQMFGLSLPTSRLECFMANSWQYIRTFLHRLWIGRWLSRKAGGLFCPAQTRMEAQASAKEIALIYHRLNQLHLASDMKEDPYGLLLSLCSVNMADAAAHMMAPDELMEIYLTAALRVKQTYPRFLKFFSRYYVSKAKAERLAVCGNVPAKLTWQFTPYGYRYFVNHTFHFGASGLTEEFSQLENKCDPLAYATREYREHLLKRALQCLVGCGGGASSGTKAAGEKQTNLMTSCTGTQICDVLCYTQLLIDTLKSQGNEGDALGRFDNSRDTVTNWWCSLISVAAFWLLGEDDKAKDLYARVSVLPKVLQEATDELPLALMAAFMAKKRLLEEKVNFSDVFNECLRGSQHLRTSLTLNKCSSAREPKLLVQLLVCDWLLESRTALWELSVKNVPNYTPVCDVTVRHFQEDLDLLRLITDGIPNVQQRVYLYEAVYRLMAGASPGRTQELLDRTLRHRATKPSIICGKDRSQQQWESGERQKAAALYVACKYLPAPLLSTPGERAGMLAEAVKSLEKVGDKKRLQDCYNLMKSLGSGTVTN</sequence>
<evidence type="ECO:0000313" key="14">
    <source>
        <dbReference type="Proteomes" id="UP000092462"/>
    </source>
</evidence>
<evidence type="ECO:0000313" key="13">
    <source>
        <dbReference type="EnsemblMetazoa" id="PPAI004928-PA"/>
    </source>
</evidence>
<evidence type="ECO:0000256" key="8">
    <source>
        <dbReference type="ARBA" id="ARBA00023136"/>
    </source>
</evidence>
<protein>
    <submittedName>
        <fullName evidence="13">Uncharacterized protein</fullName>
    </submittedName>
</protein>
<dbReference type="VEuPathDB" id="VectorBase:PPAPM1_008663"/>
<feature type="region of interest" description="Disordered" evidence="12">
    <location>
        <begin position="52"/>
        <end position="110"/>
    </location>
</feature>
<evidence type="ECO:0000256" key="4">
    <source>
        <dbReference type="ARBA" id="ARBA00022824"/>
    </source>
</evidence>
<dbReference type="VEuPathDB" id="VectorBase:PPAI004928"/>
<evidence type="ECO:0000256" key="11">
    <source>
        <dbReference type="SAM" id="Coils"/>
    </source>
</evidence>
<dbReference type="EMBL" id="AJVK01000663">
    <property type="status" value="NOT_ANNOTATED_CDS"/>
    <property type="molecule type" value="Genomic_DNA"/>
</dbReference>
<name>A0A1B0DB31_PHLPP</name>
<evidence type="ECO:0000256" key="9">
    <source>
        <dbReference type="ARBA" id="ARBA00023163"/>
    </source>
</evidence>
<keyword evidence="7" id="KW-0238">DNA-binding</keyword>
<feature type="coiled-coil region" evidence="11">
    <location>
        <begin position="294"/>
        <end position="321"/>
    </location>
</feature>
<dbReference type="GO" id="GO:0000978">
    <property type="term" value="F:RNA polymerase II cis-regulatory region sequence-specific DNA binding"/>
    <property type="evidence" value="ECO:0007669"/>
    <property type="project" value="TreeGrafter"/>
</dbReference>
<evidence type="ECO:0000256" key="7">
    <source>
        <dbReference type="ARBA" id="ARBA00023125"/>
    </source>
</evidence>
<comment type="subcellular location">
    <subcellularLocation>
        <location evidence="2">Endoplasmic reticulum membrane</location>
        <topology evidence="2">Multi-pass membrane protein</topology>
    </subcellularLocation>
    <subcellularLocation>
        <location evidence="1">Nucleus</location>
    </subcellularLocation>
</comment>
<dbReference type="PROSITE" id="PS50888">
    <property type="entry name" value="BHLH"/>
    <property type="match status" value="1"/>
</dbReference>
<dbReference type="EnsemblMetazoa" id="PPAI004928-RA">
    <property type="protein sequence ID" value="PPAI004928-PA"/>
    <property type="gene ID" value="PPAI004928"/>
</dbReference>
<dbReference type="GO" id="GO:0046983">
    <property type="term" value="F:protein dimerization activity"/>
    <property type="evidence" value="ECO:0007669"/>
    <property type="project" value="InterPro"/>
</dbReference>
<dbReference type="SMART" id="SM00353">
    <property type="entry name" value="HLH"/>
    <property type="match status" value="1"/>
</dbReference>
<dbReference type="GO" id="GO:0000981">
    <property type="term" value="F:DNA-binding transcription factor activity, RNA polymerase II-specific"/>
    <property type="evidence" value="ECO:0007669"/>
    <property type="project" value="TreeGrafter"/>
</dbReference>
<keyword evidence="8" id="KW-0472">Membrane</keyword>
<dbReference type="SUPFAM" id="SSF47459">
    <property type="entry name" value="HLH, helix-loop-helix DNA-binding domain"/>
    <property type="match status" value="1"/>
</dbReference>